<dbReference type="PIRSF" id="PIRSF004848">
    <property type="entry name" value="YBL036c_PLPDEIII"/>
    <property type="match status" value="1"/>
</dbReference>
<dbReference type="SUPFAM" id="SSF51419">
    <property type="entry name" value="PLP-binding barrel"/>
    <property type="match status" value="1"/>
</dbReference>
<evidence type="ECO:0000313" key="6">
    <source>
        <dbReference type="EMBL" id="AGF49342.1"/>
    </source>
</evidence>
<evidence type="ECO:0000256" key="4">
    <source>
        <dbReference type="RuleBase" id="RU004514"/>
    </source>
</evidence>
<name>M1LUX3_9PROT</name>
<dbReference type="RefSeq" id="WP_015389826.1">
    <property type="nucleotide sequence ID" value="NC_020284.1"/>
</dbReference>
<dbReference type="STRING" id="1208921.ST1E_0078"/>
<proteinExistence type="inferred from homology"/>
<dbReference type="GO" id="GO:0030170">
    <property type="term" value="F:pyridoxal phosphate binding"/>
    <property type="evidence" value="ECO:0007669"/>
    <property type="project" value="UniProtKB-UniRule"/>
</dbReference>
<dbReference type="Gene3D" id="3.20.20.10">
    <property type="entry name" value="Alanine racemase"/>
    <property type="match status" value="1"/>
</dbReference>
<evidence type="ECO:0000256" key="2">
    <source>
        <dbReference type="HAMAP-Rule" id="MF_02087"/>
    </source>
</evidence>
<dbReference type="InterPro" id="IPR001608">
    <property type="entry name" value="Ala_racemase_N"/>
</dbReference>
<dbReference type="CDD" id="cd00635">
    <property type="entry name" value="PLPDE_III_YBL036c_like"/>
    <property type="match status" value="1"/>
</dbReference>
<feature type="domain" description="Alanine racemase N-terminal" evidence="5">
    <location>
        <begin position="41"/>
        <end position="232"/>
    </location>
</feature>
<dbReference type="EMBL" id="CP003806">
    <property type="protein sequence ID" value="AGF49342.1"/>
    <property type="molecule type" value="Genomic_DNA"/>
</dbReference>
<feature type="modified residue" description="N6-(pyridoxal phosphate)lysine" evidence="2 3">
    <location>
        <position position="40"/>
    </location>
</feature>
<dbReference type="AlphaFoldDB" id="M1LUX3"/>
<keyword evidence="7" id="KW-1185">Reference proteome</keyword>
<gene>
    <name evidence="6" type="ORF">ST1E_0078</name>
</gene>
<dbReference type="PANTHER" id="PTHR10146:SF14">
    <property type="entry name" value="PYRIDOXAL PHOSPHATE HOMEOSTASIS PROTEIN"/>
    <property type="match status" value="1"/>
</dbReference>
<evidence type="ECO:0000259" key="5">
    <source>
        <dbReference type="Pfam" id="PF01168"/>
    </source>
</evidence>
<evidence type="ECO:0000256" key="3">
    <source>
        <dbReference type="PIRSR" id="PIRSR004848-1"/>
    </source>
</evidence>
<dbReference type="FunFam" id="3.20.20.10:FF:000018">
    <property type="entry name" value="Pyridoxal phosphate homeostasis protein"/>
    <property type="match status" value="1"/>
</dbReference>
<dbReference type="Proteomes" id="UP000011658">
    <property type="component" value="Chromosome"/>
</dbReference>
<comment type="cofactor">
    <cofactor evidence="3">
        <name>pyridoxal 5'-phosphate</name>
        <dbReference type="ChEBI" id="CHEBI:597326"/>
    </cofactor>
</comment>
<evidence type="ECO:0000313" key="7">
    <source>
        <dbReference type="Proteomes" id="UP000011658"/>
    </source>
</evidence>
<comment type="function">
    <text evidence="2">Pyridoxal 5'-phosphate (PLP)-binding protein, which is involved in PLP homeostasis.</text>
</comment>
<dbReference type="HOGENOM" id="CLU_059988_1_0_4"/>
<dbReference type="Pfam" id="PF01168">
    <property type="entry name" value="Ala_racemase_N"/>
    <property type="match status" value="1"/>
</dbReference>
<dbReference type="OrthoDB" id="9804072at2"/>
<dbReference type="NCBIfam" id="TIGR00044">
    <property type="entry name" value="YggS family pyridoxal phosphate-dependent enzyme"/>
    <property type="match status" value="1"/>
</dbReference>
<protein>
    <recommendedName>
        <fullName evidence="2">Pyridoxal phosphate homeostasis protein</fullName>
        <shortName evidence="2">PLP homeostasis protein</shortName>
    </recommendedName>
</protein>
<organism evidence="6 7">
    <name type="scientific">Candidatus Kinetoplastidibacterium galati TCC219</name>
    <dbReference type="NCBI Taxonomy" id="1208921"/>
    <lineage>
        <taxon>Bacteria</taxon>
        <taxon>Pseudomonadati</taxon>
        <taxon>Pseudomonadota</taxon>
        <taxon>Betaproteobacteria</taxon>
        <taxon>Candidatus Kinetoplastidibacterium</taxon>
    </lineage>
</organism>
<dbReference type="InterPro" id="IPR029066">
    <property type="entry name" value="PLP-binding_barrel"/>
</dbReference>
<evidence type="ECO:0000256" key="1">
    <source>
        <dbReference type="ARBA" id="ARBA00022898"/>
    </source>
</evidence>
<dbReference type="PANTHER" id="PTHR10146">
    <property type="entry name" value="PROLINE SYNTHETASE CO-TRANSCRIBED BACTERIAL HOMOLOG PROTEIN"/>
    <property type="match status" value="1"/>
</dbReference>
<dbReference type="PATRIC" id="fig|1208921.3.peg.633"/>
<dbReference type="KEGG" id="kga:ST1E_0078"/>
<sequence length="236" mass="27241">MNEFDNSITDRINHVKQLITDACIRSGRKPDEISILPVSKHFDTECIESMIKSGFTCFGENRIQELRKKYNKISKNIKWIMIGNLQTNKAKEAINYIDELESMDRLELALVLDKHLKLEKKSLKTLIQVKTSSEPQKYGLDPDQLIDFVGKISENYRSLEIVGLMTIAENSKDHKIIRKCFSLLRNLMEKVNEQKIPRVDLRKLSMGMSNDFEIAIEEGATEVRLGSILFGKRIYT</sequence>
<dbReference type="HAMAP" id="MF_02087">
    <property type="entry name" value="PLP_homeostasis"/>
    <property type="match status" value="1"/>
</dbReference>
<dbReference type="eggNOG" id="COG0325">
    <property type="taxonomic scope" value="Bacteria"/>
</dbReference>
<dbReference type="InterPro" id="IPR011078">
    <property type="entry name" value="PyrdxlP_homeostasis"/>
</dbReference>
<reference evidence="6 7" key="1">
    <citation type="journal article" date="2013" name="Genome Biol. Evol.">
        <title>Genome evolution and phylogenomic analysis of candidatus kinetoplastibacterium, the betaproteobacterial endosymbionts of strigomonas and angomonas.</title>
        <authorList>
            <person name="Alves J.M."/>
            <person name="Serrano M.G."/>
            <person name="Maia da Silva F."/>
            <person name="Voegtly L.J."/>
            <person name="Matveyev A.V."/>
            <person name="Teixeira M.M."/>
            <person name="Camargo E.P."/>
            <person name="Buck G.A."/>
        </authorList>
    </citation>
    <scope>NUCLEOTIDE SEQUENCE [LARGE SCALE GENOMIC DNA]</scope>
    <source>
        <strain evidence="6 7">TCC219</strain>
    </source>
</reference>
<accession>M1LUX3</accession>
<keyword evidence="1 2" id="KW-0663">Pyridoxal phosphate</keyword>
<comment type="similarity">
    <text evidence="2 4">Belongs to the pyridoxal phosphate-binding protein YggS/PROSC family.</text>
</comment>